<evidence type="ECO:0000313" key="8">
    <source>
        <dbReference type="Proteomes" id="UP000016931"/>
    </source>
</evidence>
<dbReference type="OMA" id="AWWGDIR"/>
<dbReference type="RefSeq" id="XP_016758081.1">
    <property type="nucleotide sequence ID" value="XM_016906561.1"/>
</dbReference>
<dbReference type="Gene3D" id="3.50.50.60">
    <property type="entry name" value="FAD/NAD(P)-binding domain"/>
    <property type="match status" value="3"/>
</dbReference>
<evidence type="ECO:0000256" key="6">
    <source>
        <dbReference type="ARBA" id="ARBA00023033"/>
    </source>
</evidence>
<dbReference type="Proteomes" id="UP000016931">
    <property type="component" value="Unassembled WGS sequence"/>
</dbReference>
<accession>M3BTI9</accession>
<keyword evidence="5" id="KW-0560">Oxidoreductase</keyword>
<dbReference type="HOGENOM" id="CLU_032067_2_0_1"/>
<dbReference type="InterPro" id="IPR051820">
    <property type="entry name" value="FAD-binding_MO"/>
</dbReference>
<dbReference type="PANTHER" id="PTHR43872">
    <property type="entry name" value="MONOOXYGENASE, PUTATIVE (AFU_ORTHOLOGUE AFUA_8G02570)-RELATED"/>
    <property type="match status" value="1"/>
</dbReference>
<organism evidence="7 8">
    <name type="scientific">Sphaerulina musiva (strain SO2202)</name>
    <name type="common">Poplar stem canker fungus</name>
    <name type="synonym">Septoria musiva</name>
    <dbReference type="NCBI Taxonomy" id="692275"/>
    <lineage>
        <taxon>Eukaryota</taxon>
        <taxon>Fungi</taxon>
        <taxon>Dikarya</taxon>
        <taxon>Ascomycota</taxon>
        <taxon>Pezizomycotina</taxon>
        <taxon>Dothideomycetes</taxon>
        <taxon>Dothideomycetidae</taxon>
        <taxon>Mycosphaerellales</taxon>
        <taxon>Mycosphaerellaceae</taxon>
        <taxon>Sphaerulina</taxon>
    </lineage>
</organism>
<keyword evidence="3" id="KW-0274">FAD</keyword>
<evidence type="ECO:0000256" key="3">
    <source>
        <dbReference type="ARBA" id="ARBA00022827"/>
    </source>
</evidence>
<dbReference type="eggNOG" id="KOG1399">
    <property type="taxonomic scope" value="Eukaryota"/>
</dbReference>
<dbReference type="Pfam" id="PF13450">
    <property type="entry name" value="NAD_binding_8"/>
    <property type="match status" value="1"/>
</dbReference>
<reference evidence="7 8" key="1">
    <citation type="journal article" date="2012" name="PLoS Pathog.">
        <title>Diverse lifestyles and strategies of plant pathogenesis encoded in the genomes of eighteen Dothideomycetes fungi.</title>
        <authorList>
            <person name="Ohm R.A."/>
            <person name="Feau N."/>
            <person name="Henrissat B."/>
            <person name="Schoch C.L."/>
            <person name="Horwitz B.A."/>
            <person name="Barry K.W."/>
            <person name="Condon B.J."/>
            <person name="Copeland A.C."/>
            <person name="Dhillon B."/>
            <person name="Glaser F."/>
            <person name="Hesse C.N."/>
            <person name="Kosti I."/>
            <person name="LaButti K."/>
            <person name="Lindquist E.A."/>
            <person name="Lucas S."/>
            <person name="Salamov A.A."/>
            <person name="Bradshaw R.E."/>
            <person name="Ciuffetti L."/>
            <person name="Hamelin R.C."/>
            <person name="Kema G.H.J."/>
            <person name="Lawrence C."/>
            <person name="Scott J.A."/>
            <person name="Spatafora J.W."/>
            <person name="Turgeon B.G."/>
            <person name="de Wit P.J.G.M."/>
            <person name="Zhong S."/>
            <person name="Goodwin S.B."/>
            <person name="Grigoriev I.V."/>
        </authorList>
    </citation>
    <scope>NUCLEOTIDE SEQUENCE [LARGE SCALE GENOMIC DNA]</scope>
    <source>
        <strain evidence="7 8">SO2202</strain>
    </source>
</reference>
<sequence length="496" mass="56333">MAWQPLEKGENNYDVIVVGAGISGINFGYRLQERNPHLSYCILEARHELGGTWSLFNYPGIRSDSDLYTFGFPWRPWEASQAIAQGALIKDYLKESAAMYDIDKKIKFNHSVDAAKYSSRTKTWELDVTANGSEKKTFKGRFMLLCTGYYDYHAPLKAEIPGIDNFKGQVIHPQFWPKDLDYTNKEVVVVGSGATAITVLPVMAKTAKHVTMLQRSPTYVLAVPSEDRTEKWLRKWFKWAPSIQHSLIRLKWIIMPLIMSTYSAMAPKAARNMMHKITAKQLPSSIPHDPHFTPKYYPWEQRLCMCPDADFFKSLRAGTSSVATGTIKEITDTTIKLESGQELHPDIIVTATGLKLSFAGGMKVSVDDQPFHIPDKFVWKGIMIEDLPNTAFVVGYVDASWTLGADATAQMTTRILNKMRQENAVEIIPRRSAYEKEHMREANILRLNSTYVTKGKNAVPKAGDQPQWLPRTNYFRDILMAWFGDIRTDVEWVKGS</sequence>
<keyword evidence="6 7" id="KW-0503">Monooxygenase</keyword>
<dbReference type="AlphaFoldDB" id="M3BTI9"/>
<gene>
    <name evidence="7" type="ORF">SEPMUDRAFT_151046</name>
</gene>
<keyword evidence="8" id="KW-1185">Reference proteome</keyword>
<name>M3BTI9_SPHMS</name>
<evidence type="ECO:0000313" key="7">
    <source>
        <dbReference type="EMBL" id="EMF09960.1"/>
    </source>
</evidence>
<dbReference type="SUPFAM" id="SSF51905">
    <property type="entry name" value="FAD/NAD(P)-binding domain"/>
    <property type="match status" value="2"/>
</dbReference>
<dbReference type="PANTHER" id="PTHR43872:SF1">
    <property type="entry name" value="MONOOXYGENASE, PUTATIVE (AFU_ORTHOLOGUE AFUA_8G02570)-RELATED"/>
    <property type="match status" value="1"/>
</dbReference>
<dbReference type="OrthoDB" id="66881at2759"/>
<dbReference type="InterPro" id="IPR036188">
    <property type="entry name" value="FAD/NAD-bd_sf"/>
</dbReference>
<proteinExistence type="predicted"/>
<evidence type="ECO:0000256" key="2">
    <source>
        <dbReference type="ARBA" id="ARBA00022630"/>
    </source>
</evidence>
<comment type="cofactor">
    <cofactor evidence="1">
        <name>FAD</name>
        <dbReference type="ChEBI" id="CHEBI:57692"/>
    </cofactor>
</comment>
<dbReference type="InterPro" id="IPR020946">
    <property type="entry name" value="Flavin_mOase-like"/>
</dbReference>
<keyword evidence="2" id="KW-0285">Flavoprotein</keyword>
<protein>
    <submittedName>
        <fullName evidence="7">Monooxygenase</fullName>
    </submittedName>
</protein>
<evidence type="ECO:0000256" key="5">
    <source>
        <dbReference type="ARBA" id="ARBA00023002"/>
    </source>
</evidence>
<dbReference type="GeneID" id="27903698"/>
<dbReference type="FunFam" id="3.50.50.60:FF:000228">
    <property type="entry name" value="FAD-containing monooxygenase EthA"/>
    <property type="match status" value="1"/>
</dbReference>
<dbReference type="GO" id="GO:0004499">
    <property type="term" value="F:N,N-dimethylaniline monooxygenase activity"/>
    <property type="evidence" value="ECO:0007669"/>
    <property type="project" value="InterPro"/>
</dbReference>
<evidence type="ECO:0000256" key="1">
    <source>
        <dbReference type="ARBA" id="ARBA00001974"/>
    </source>
</evidence>
<evidence type="ECO:0000256" key="4">
    <source>
        <dbReference type="ARBA" id="ARBA00022857"/>
    </source>
</evidence>
<dbReference type="Pfam" id="PF00743">
    <property type="entry name" value="FMO-like"/>
    <property type="match status" value="1"/>
</dbReference>
<dbReference type="GO" id="GO:0050660">
    <property type="term" value="F:flavin adenine dinucleotide binding"/>
    <property type="evidence" value="ECO:0007669"/>
    <property type="project" value="InterPro"/>
</dbReference>
<dbReference type="GO" id="GO:0050661">
    <property type="term" value="F:NADP binding"/>
    <property type="evidence" value="ECO:0007669"/>
    <property type="project" value="InterPro"/>
</dbReference>
<dbReference type="EMBL" id="KB456268">
    <property type="protein sequence ID" value="EMF09960.1"/>
    <property type="molecule type" value="Genomic_DNA"/>
</dbReference>
<keyword evidence="4" id="KW-0521">NADP</keyword>